<name>A0ABS0EV06_9BURK</name>
<keyword evidence="3" id="KW-1185">Reference proteome</keyword>
<sequence length="112" mass="12554">MVELNSSKLDAVFNALSDPTRRQMLRLLADGERTIGELAAPFEMSFAGASKHVKALEHAGLVSRTVQGRSHICTLEAAPLAAAEDWLRFYQGFWTERLDALEQELLAKKRRK</sequence>
<gene>
    <name evidence="2" type="ORF">IXC47_13325</name>
</gene>
<proteinExistence type="predicted"/>
<dbReference type="Gene3D" id="1.10.10.10">
    <property type="entry name" value="Winged helix-like DNA-binding domain superfamily/Winged helix DNA-binding domain"/>
    <property type="match status" value="1"/>
</dbReference>
<dbReference type="InterPro" id="IPR036388">
    <property type="entry name" value="WH-like_DNA-bd_sf"/>
</dbReference>
<dbReference type="SMART" id="SM00418">
    <property type="entry name" value="HTH_ARSR"/>
    <property type="match status" value="1"/>
</dbReference>
<dbReference type="RefSeq" id="WP_175625844.1">
    <property type="nucleotide sequence ID" value="NZ_JADOEL010000011.1"/>
</dbReference>
<comment type="caution">
    <text evidence="2">The sequence shown here is derived from an EMBL/GenBank/DDBJ whole genome shotgun (WGS) entry which is preliminary data.</text>
</comment>
<dbReference type="NCBIfam" id="NF033788">
    <property type="entry name" value="HTH_metalloreg"/>
    <property type="match status" value="1"/>
</dbReference>
<protein>
    <submittedName>
        <fullName evidence="2">Winged helix-turn-helix transcriptional regulator</fullName>
    </submittedName>
</protein>
<organism evidence="2 3">
    <name type="scientific">Herminiimonas contaminans</name>
    <dbReference type="NCBI Taxonomy" id="1111140"/>
    <lineage>
        <taxon>Bacteria</taxon>
        <taxon>Pseudomonadati</taxon>
        <taxon>Pseudomonadota</taxon>
        <taxon>Betaproteobacteria</taxon>
        <taxon>Burkholderiales</taxon>
        <taxon>Oxalobacteraceae</taxon>
        <taxon>Herminiimonas</taxon>
    </lineage>
</organism>
<evidence type="ECO:0000313" key="2">
    <source>
        <dbReference type="EMBL" id="MBF8178665.1"/>
    </source>
</evidence>
<dbReference type="PRINTS" id="PR00778">
    <property type="entry name" value="HTHARSR"/>
</dbReference>
<dbReference type="PANTHER" id="PTHR38600:SF2">
    <property type="entry name" value="SLL0088 PROTEIN"/>
    <property type="match status" value="1"/>
</dbReference>
<dbReference type="InterPro" id="IPR011991">
    <property type="entry name" value="ArsR-like_HTH"/>
</dbReference>
<evidence type="ECO:0000259" key="1">
    <source>
        <dbReference type="PROSITE" id="PS50987"/>
    </source>
</evidence>
<evidence type="ECO:0000313" key="3">
    <source>
        <dbReference type="Proteomes" id="UP000657372"/>
    </source>
</evidence>
<dbReference type="SUPFAM" id="SSF46785">
    <property type="entry name" value="Winged helix' DNA-binding domain"/>
    <property type="match status" value="1"/>
</dbReference>
<dbReference type="PROSITE" id="PS50987">
    <property type="entry name" value="HTH_ARSR_2"/>
    <property type="match status" value="1"/>
</dbReference>
<dbReference type="Pfam" id="PF12840">
    <property type="entry name" value="HTH_20"/>
    <property type="match status" value="1"/>
</dbReference>
<feature type="domain" description="HTH arsR-type" evidence="1">
    <location>
        <begin position="1"/>
        <end position="112"/>
    </location>
</feature>
<accession>A0ABS0EV06</accession>
<dbReference type="PANTHER" id="PTHR38600">
    <property type="entry name" value="TRANSCRIPTIONAL REGULATORY PROTEIN"/>
    <property type="match status" value="1"/>
</dbReference>
<dbReference type="Proteomes" id="UP000657372">
    <property type="component" value="Unassembled WGS sequence"/>
</dbReference>
<dbReference type="CDD" id="cd00090">
    <property type="entry name" value="HTH_ARSR"/>
    <property type="match status" value="1"/>
</dbReference>
<dbReference type="InterPro" id="IPR001845">
    <property type="entry name" value="HTH_ArsR_DNA-bd_dom"/>
</dbReference>
<dbReference type="InterPro" id="IPR036390">
    <property type="entry name" value="WH_DNA-bd_sf"/>
</dbReference>
<dbReference type="EMBL" id="JADOEL010000011">
    <property type="protein sequence ID" value="MBF8178665.1"/>
    <property type="molecule type" value="Genomic_DNA"/>
</dbReference>
<reference evidence="2 3" key="1">
    <citation type="submission" date="2020-11" db="EMBL/GenBank/DDBJ databases">
        <title>WGS of Herminiimonas contaminans strain Marseille-Q4544 isolated from planarians Schmidtea mediterranea.</title>
        <authorList>
            <person name="Kangale L."/>
        </authorList>
    </citation>
    <scope>NUCLEOTIDE SEQUENCE [LARGE SCALE GENOMIC DNA]</scope>
    <source>
        <strain evidence="2 3">Marseille-Q4544</strain>
    </source>
</reference>